<evidence type="ECO:0000256" key="5">
    <source>
        <dbReference type="ARBA" id="ARBA00023016"/>
    </source>
</evidence>
<comment type="subcellular location">
    <subcellularLocation>
        <location evidence="1 10">Cytoplasm</location>
    </subcellularLocation>
</comment>
<dbReference type="Pfam" id="PF01025">
    <property type="entry name" value="GrpE"/>
    <property type="match status" value="1"/>
</dbReference>
<dbReference type="InterPro" id="IPR009012">
    <property type="entry name" value="GrpE_head"/>
</dbReference>
<keyword evidence="5 10" id="KW-0346">Stress response</keyword>
<dbReference type="PRINTS" id="PR00773">
    <property type="entry name" value="GRPEPROTEIN"/>
</dbReference>
<evidence type="ECO:0000256" key="12">
    <source>
        <dbReference type="RuleBase" id="RU004478"/>
    </source>
</evidence>
<comment type="subunit">
    <text evidence="3 10">Homodimer.</text>
</comment>
<dbReference type="SUPFAM" id="SSF51064">
    <property type="entry name" value="Head domain of nucleotide exchange factor GrpE"/>
    <property type="match status" value="1"/>
</dbReference>
<accession>A0A3E0H819</accession>
<dbReference type="GO" id="GO:0042803">
    <property type="term" value="F:protein homodimerization activity"/>
    <property type="evidence" value="ECO:0007669"/>
    <property type="project" value="InterPro"/>
</dbReference>
<keyword evidence="16" id="KW-1185">Reference proteome</keyword>
<dbReference type="Gene3D" id="3.90.20.20">
    <property type="match status" value="1"/>
</dbReference>
<dbReference type="SUPFAM" id="SSF58014">
    <property type="entry name" value="Coiled-coil domain of nucleotide exchange factor GrpE"/>
    <property type="match status" value="1"/>
</dbReference>
<evidence type="ECO:0000256" key="2">
    <source>
        <dbReference type="ARBA" id="ARBA00009054"/>
    </source>
</evidence>
<dbReference type="OrthoDB" id="9789811at2"/>
<dbReference type="EMBL" id="QUNR01000001">
    <property type="protein sequence ID" value="REH39857.1"/>
    <property type="molecule type" value="Genomic_DNA"/>
</dbReference>
<dbReference type="Proteomes" id="UP000256774">
    <property type="component" value="Unassembled WGS sequence"/>
</dbReference>
<evidence type="ECO:0000256" key="9">
    <source>
        <dbReference type="ARBA" id="ARBA00076414"/>
    </source>
</evidence>
<dbReference type="GO" id="GO:0000774">
    <property type="term" value="F:adenyl-nucleotide exchange factor activity"/>
    <property type="evidence" value="ECO:0007669"/>
    <property type="project" value="InterPro"/>
</dbReference>
<evidence type="ECO:0000313" key="16">
    <source>
        <dbReference type="Proteomes" id="UP000256774"/>
    </source>
</evidence>
<comment type="function">
    <text evidence="7 10 11">Participates actively in the response to hyperosmotic and heat shock by preventing the aggregation of stress-denatured proteins, in association with DnaK and GrpE. It is the nucleotide exchange factor for DnaK and may function as a thermosensor. Unfolded proteins bind initially to DnaJ; upon interaction with the DnaJ-bound protein, DnaK hydrolyzes its bound ATP, resulting in the formation of a stable complex. GrpE releases ADP from DnaK; ATP binding to DnaK triggers the release of the substrate protein, thus completing the reaction cycle. Several rounds of ATP-dependent interactions between DnaJ, DnaK and GrpE are required for fully efficient folding.</text>
</comment>
<feature type="coiled-coil region" evidence="13">
    <location>
        <begin position="34"/>
        <end position="61"/>
    </location>
</feature>
<comment type="similarity">
    <text evidence="2 10 12">Belongs to the GrpE family.</text>
</comment>
<dbReference type="GO" id="GO:0005829">
    <property type="term" value="C:cytosol"/>
    <property type="evidence" value="ECO:0007669"/>
    <property type="project" value="TreeGrafter"/>
</dbReference>
<feature type="compositionally biased region" description="Basic and acidic residues" evidence="14">
    <location>
        <begin position="8"/>
        <end position="18"/>
    </location>
</feature>
<sequence>MSEQTPPTHDDVPEHEASEQPQSVEMPEFVDDSVDAGMARIAELEGQLKDLQLRTQADIQNIQRRAERDVTAAHKFALEKFAGSLLDVADNLERALQATPTEEPALQALHEGVSLTHKLFVDTLKRFGVEAVDPLGEPFNPELHQAVSTQPSTTAEPNSVTAVFQKGYTLSGRLLRPAMVVVASAG</sequence>
<protein>
    <recommendedName>
        <fullName evidence="8 10">Protein GrpE</fullName>
    </recommendedName>
    <alternativeName>
        <fullName evidence="9 10">HSP-70 cofactor</fullName>
    </alternativeName>
</protein>
<comment type="caution">
    <text evidence="15">The sequence shown here is derived from an EMBL/GenBank/DDBJ whole genome shotgun (WGS) entry which is preliminary data.</text>
</comment>
<keyword evidence="6 10" id="KW-0143">Chaperone</keyword>
<dbReference type="CDD" id="cd00446">
    <property type="entry name" value="GrpE"/>
    <property type="match status" value="1"/>
</dbReference>
<evidence type="ECO:0000256" key="13">
    <source>
        <dbReference type="SAM" id="Coils"/>
    </source>
</evidence>
<evidence type="ECO:0000313" key="15">
    <source>
        <dbReference type="EMBL" id="REH39857.1"/>
    </source>
</evidence>
<dbReference type="RefSeq" id="WP_116206950.1">
    <property type="nucleotide sequence ID" value="NZ_QUNR01000001.1"/>
</dbReference>
<evidence type="ECO:0000256" key="6">
    <source>
        <dbReference type="ARBA" id="ARBA00023186"/>
    </source>
</evidence>
<organism evidence="15 16">
    <name type="scientific">Paraperlucidibaca baekdonensis</name>
    <dbReference type="NCBI Taxonomy" id="748120"/>
    <lineage>
        <taxon>Bacteria</taxon>
        <taxon>Pseudomonadati</taxon>
        <taxon>Pseudomonadota</taxon>
        <taxon>Gammaproteobacteria</taxon>
        <taxon>Moraxellales</taxon>
        <taxon>Moraxellaceae</taxon>
        <taxon>Paraperlucidibaca</taxon>
    </lineage>
</organism>
<dbReference type="InterPro" id="IPR013805">
    <property type="entry name" value="GrpE_CC"/>
</dbReference>
<evidence type="ECO:0000256" key="14">
    <source>
        <dbReference type="SAM" id="MobiDB-lite"/>
    </source>
</evidence>
<reference evidence="15 16" key="1">
    <citation type="submission" date="2018-08" db="EMBL/GenBank/DDBJ databases">
        <title>Genomic Encyclopedia of Type Strains, Phase IV (KMG-IV): sequencing the most valuable type-strain genomes for metagenomic binning, comparative biology and taxonomic classification.</title>
        <authorList>
            <person name="Goeker M."/>
        </authorList>
    </citation>
    <scope>NUCLEOTIDE SEQUENCE [LARGE SCALE GENOMIC DNA]</scope>
    <source>
        <strain evidence="15 16">DSM 26022</strain>
    </source>
</reference>
<dbReference type="PANTHER" id="PTHR21237:SF23">
    <property type="entry name" value="GRPE PROTEIN HOMOLOG, MITOCHONDRIAL"/>
    <property type="match status" value="1"/>
</dbReference>
<feature type="region of interest" description="Disordered" evidence="14">
    <location>
        <begin position="1"/>
        <end position="27"/>
    </location>
</feature>
<dbReference type="PROSITE" id="PS01071">
    <property type="entry name" value="GRPE"/>
    <property type="match status" value="1"/>
</dbReference>
<dbReference type="HAMAP" id="MF_01151">
    <property type="entry name" value="GrpE"/>
    <property type="match status" value="1"/>
</dbReference>
<dbReference type="NCBIfam" id="NF010748">
    <property type="entry name" value="PRK14150.1"/>
    <property type="match status" value="1"/>
</dbReference>
<evidence type="ECO:0000256" key="11">
    <source>
        <dbReference type="RuleBase" id="RU000639"/>
    </source>
</evidence>
<gene>
    <name evidence="10" type="primary">grpE</name>
    <name evidence="15" type="ORF">DFR26_0050</name>
</gene>
<evidence type="ECO:0000256" key="7">
    <source>
        <dbReference type="ARBA" id="ARBA00053401"/>
    </source>
</evidence>
<dbReference type="FunFam" id="2.30.22.10:FF:000001">
    <property type="entry name" value="Protein GrpE"/>
    <property type="match status" value="1"/>
</dbReference>
<keyword evidence="4 10" id="KW-0963">Cytoplasm</keyword>
<dbReference type="NCBIfam" id="NF010738">
    <property type="entry name" value="PRK14140.1"/>
    <property type="match status" value="1"/>
</dbReference>
<evidence type="ECO:0000256" key="8">
    <source>
        <dbReference type="ARBA" id="ARBA00072274"/>
    </source>
</evidence>
<evidence type="ECO:0000256" key="4">
    <source>
        <dbReference type="ARBA" id="ARBA00022490"/>
    </source>
</evidence>
<proteinExistence type="inferred from homology"/>
<evidence type="ECO:0000256" key="10">
    <source>
        <dbReference type="HAMAP-Rule" id="MF_01151"/>
    </source>
</evidence>
<evidence type="ECO:0000256" key="1">
    <source>
        <dbReference type="ARBA" id="ARBA00004496"/>
    </source>
</evidence>
<dbReference type="Gene3D" id="2.30.22.10">
    <property type="entry name" value="Head domain of nucleotide exchange factor GrpE"/>
    <property type="match status" value="1"/>
</dbReference>
<dbReference type="InterPro" id="IPR000740">
    <property type="entry name" value="GrpE"/>
</dbReference>
<keyword evidence="13" id="KW-0175">Coiled coil</keyword>
<evidence type="ECO:0000256" key="3">
    <source>
        <dbReference type="ARBA" id="ARBA00011738"/>
    </source>
</evidence>
<dbReference type="GO" id="GO:0006457">
    <property type="term" value="P:protein folding"/>
    <property type="evidence" value="ECO:0007669"/>
    <property type="project" value="InterPro"/>
</dbReference>
<dbReference type="AlphaFoldDB" id="A0A3E0H819"/>
<name>A0A3E0H819_9GAMM</name>
<dbReference type="GO" id="GO:0051082">
    <property type="term" value="F:unfolded protein binding"/>
    <property type="evidence" value="ECO:0007669"/>
    <property type="project" value="TreeGrafter"/>
</dbReference>
<dbReference type="PANTHER" id="PTHR21237">
    <property type="entry name" value="GRPE PROTEIN"/>
    <property type="match status" value="1"/>
</dbReference>
<dbReference type="GO" id="GO:0051087">
    <property type="term" value="F:protein-folding chaperone binding"/>
    <property type="evidence" value="ECO:0007669"/>
    <property type="project" value="InterPro"/>
</dbReference>